<accession>A0A1L9VGK7</accession>
<evidence type="ECO:0000313" key="2">
    <source>
        <dbReference type="Proteomes" id="UP000184300"/>
    </source>
</evidence>
<dbReference type="GeneID" id="34463146"/>
<sequence length="84" mass="10137">MPFCLSPGTGHPFKRGIYRIRRLIQEDLALACEEIQDFHSKYRTYFMNSDKILQSRKIMRVMNLYSDLEHTRPEWQLCRQTIDV</sequence>
<name>A0A1L9VGK7_ASPGL</name>
<dbReference type="VEuPathDB" id="FungiDB:ASPGLDRAFT_48351"/>
<evidence type="ECO:0000313" key="1">
    <source>
        <dbReference type="EMBL" id="OJJ83015.1"/>
    </source>
</evidence>
<organism evidence="1 2">
    <name type="scientific">Aspergillus glaucus CBS 516.65</name>
    <dbReference type="NCBI Taxonomy" id="1160497"/>
    <lineage>
        <taxon>Eukaryota</taxon>
        <taxon>Fungi</taxon>
        <taxon>Dikarya</taxon>
        <taxon>Ascomycota</taxon>
        <taxon>Pezizomycotina</taxon>
        <taxon>Eurotiomycetes</taxon>
        <taxon>Eurotiomycetidae</taxon>
        <taxon>Eurotiales</taxon>
        <taxon>Aspergillaceae</taxon>
        <taxon>Aspergillus</taxon>
        <taxon>Aspergillus subgen. Aspergillus</taxon>
    </lineage>
</organism>
<protein>
    <submittedName>
        <fullName evidence="1">Uncharacterized protein</fullName>
    </submittedName>
</protein>
<dbReference type="RefSeq" id="XP_022399713.1">
    <property type="nucleotide sequence ID" value="XM_022546885.1"/>
</dbReference>
<proteinExistence type="predicted"/>
<dbReference type="Proteomes" id="UP000184300">
    <property type="component" value="Unassembled WGS sequence"/>
</dbReference>
<keyword evidence="2" id="KW-1185">Reference proteome</keyword>
<dbReference type="AlphaFoldDB" id="A0A1L9VGK7"/>
<reference evidence="2" key="1">
    <citation type="journal article" date="2017" name="Genome Biol.">
        <title>Comparative genomics reveals high biological diversity and specific adaptations in the industrially and medically important fungal genus Aspergillus.</title>
        <authorList>
            <person name="de Vries R.P."/>
            <person name="Riley R."/>
            <person name="Wiebenga A."/>
            <person name="Aguilar-Osorio G."/>
            <person name="Amillis S."/>
            <person name="Uchima C.A."/>
            <person name="Anderluh G."/>
            <person name="Asadollahi M."/>
            <person name="Askin M."/>
            <person name="Barry K."/>
            <person name="Battaglia E."/>
            <person name="Bayram O."/>
            <person name="Benocci T."/>
            <person name="Braus-Stromeyer S.A."/>
            <person name="Caldana C."/>
            <person name="Canovas D."/>
            <person name="Cerqueira G.C."/>
            <person name="Chen F."/>
            <person name="Chen W."/>
            <person name="Choi C."/>
            <person name="Clum A."/>
            <person name="Dos Santos R.A."/>
            <person name="Damasio A.R."/>
            <person name="Diallinas G."/>
            <person name="Emri T."/>
            <person name="Fekete E."/>
            <person name="Flipphi M."/>
            <person name="Freyberg S."/>
            <person name="Gallo A."/>
            <person name="Gournas C."/>
            <person name="Habgood R."/>
            <person name="Hainaut M."/>
            <person name="Harispe M.L."/>
            <person name="Henrissat B."/>
            <person name="Hilden K.S."/>
            <person name="Hope R."/>
            <person name="Hossain A."/>
            <person name="Karabika E."/>
            <person name="Karaffa L."/>
            <person name="Karanyi Z."/>
            <person name="Krasevec N."/>
            <person name="Kuo A."/>
            <person name="Kusch H."/>
            <person name="LaButti K."/>
            <person name="Lagendijk E.L."/>
            <person name="Lapidus A."/>
            <person name="Levasseur A."/>
            <person name="Lindquist E."/>
            <person name="Lipzen A."/>
            <person name="Logrieco A.F."/>
            <person name="MacCabe A."/>
            <person name="Maekelae M.R."/>
            <person name="Malavazi I."/>
            <person name="Melin P."/>
            <person name="Meyer V."/>
            <person name="Mielnichuk N."/>
            <person name="Miskei M."/>
            <person name="Molnar A.P."/>
            <person name="Mule G."/>
            <person name="Ngan C.Y."/>
            <person name="Orejas M."/>
            <person name="Orosz E."/>
            <person name="Ouedraogo J.P."/>
            <person name="Overkamp K.M."/>
            <person name="Park H.-S."/>
            <person name="Perrone G."/>
            <person name="Piumi F."/>
            <person name="Punt P.J."/>
            <person name="Ram A.F."/>
            <person name="Ramon A."/>
            <person name="Rauscher S."/>
            <person name="Record E."/>
            <person name="Riano-Pachon D.M."/>
            <person name="Robert V."/>
            <person name="Roehrig J."/>
            <person name="Ruller R."/>
            <person name="Salamov A."/>
            <person name="Salih N.S."/>
            <person name="Samson R.A."/>
            <person name="Sandor E."/>
            <person name="Sanguinetti M."/>
            <person name="Schuetze T."/>
            <person name="Sepcic K."/>
            <person name="Shelest E."/>
            <person name="Sherlock G."/>
            <person name="Sophianopoulou V."/>
            <person name="Squina F.M."/>
            <person name="Sun H."/>
            <person name="Susca A."/>
            <person name="Todd R.B."/>
            <person name="Tsang A."/>
            <person name="Unkles S.E."/>
            <person name="van de Wiele N."/>
            <person name="van Rossen-Uffink D."/>
            <person name="Oliveira J.V."/>
            <person name="Vesth T.C."/>
            <person name="Visser J."/>
            <person name="Yu J.-H."/>
            <person name="Zhou M."/>
            <person name="Andersen M.R."/>
            <person name="Archer D.B."/>
            <person name="Baker S.E."/>
            <person name="Benoit I."/>
            <person name="Brakhage A.A."/>
            <person name="Braus G.H."/>
            <person name="Fischer R."/>
            <person name="Frisvad J.C."/>
            <person name="Goldman G.H."/>
            <person name="Houbraken J."/>
            <person name="Oakley B."/>
            <person name="Pocsi I."/>
            <person name="Scazzocchio C."/>
            <person name="Seiboth B."/>
            <person name="vanKuyk P.A."/>
            <person name="Wortman J."/>
            <person name="Dyer P.S."/>
            <person name="Grigoriev I.V."/>
        </authorList>
    </citation>
    <scope>NUCLEOTIDE SEQUENCE [LARGE SCALE GENOMIC DNA]</scope>
    <source>
        <strain evidence="2">CBS 516.65</strain>
    </source>
</reference>
<dbReference type="EMBL" id="KV878900">
    <property type="protein sequence ID" value="OJJ83015.1"/>
    <property type="molecule type" value="Genomic_DNA"/>
</dbReference>
<gene>
    <name evidence="1" type="ORF">ASPGLDRAFT_48351</name>
</gene>